<evidence type="ECO:0000313" key="8">
    <source>
        <dbReference type="EMBL" id="SFR97018.1"/>
    </source>
</evidence>
<dbReference type="InterPro" id="IPR015421">
    <property type="entry name" value="PyrdxlP-dep_Trfase_major"/>
</dbReference>
<keyword evidence="9" id="KW-1185">Reference proteome</keyword>
<dbReference type="RefSeq" id="WP_177214747.1">
    <property type="nucleotide sequence ID" value="NZ_FOYZ01000012.1"/>
</dbReference>
<dbReference type="GO" id="GO:0031071">
    <property type="term" value="F:cysteine desulfurase activity"/>
    <property type="evidence" value="ECO:0007669"/>
    <property type="project" value="UniProtKB-EC"/>
</dbReference>
<dbReference type="InterPro" id="IPR016454">
    <property type="entry name" value="Cysteine_dSase"/>
</dbReference>
<accession>A0A1I6L153</accession>
<dbReference type="InterPro" id="IPR020578">
    <property type="entry name" value="Aminotrans_V_PyrdxlP_BS"/>
</dbReference>
<dbReference type="InterPro" id="IPR015422">
    <property type="entry name" value="PyrdxlP-dep_Trfase_small"/>
</dbReference>
<evidence type="ECO:0000256" key="2">
    <source>
        <dbReference type="ARBA" id="ARBA00010447"/>
    </source>
</evidence>
<dbReference type="PANTHER" id="PTHR43586">
    <property type="entry name" value="CYSTEINE DESULFURASE"/>
    <property type="match status" value="1"/>
</dbReference>
<evidence type="ECO:0000256" key="4">
    <source>
        <dbReference type="ARBA" id="ARBA00022898"/>
    </source>
</evidence>
<dbReference type="EMBL" id="FOYZ01000012">
    <property type="protein sequence ID" value="SFR97018.1"/>
    <property type="molecule type" value="Genomic_DNA"/>
</dbReference>
<keyword evidence="4" id="KW-0663">Pyridoxal phosphate</keyword>
<comment type="similarity">
    <text evidence="2">Belongs to the class-V pyridoxal-phosphate-dependent aminotransferase family. Csd subfamily.</text>
</comment>
<name>A0A1I6L153_9FIRM</name>
<dbReference type="Gene3D" id="3.90.1150.10">
    <property type="entry name" value="Aspartate Aminotransferase, domain 1"/>
    <property type="match status" value="1"/>
</dbReference>
<dbReference type="SUPFAM" id="SSF53383">
    <property type="entry name" value="PLP-dependent transferases"/>
    <property type="match status" value="1"/>
</dbReference>
<dbReference type="EC" id="2.8.1.7" evidence="3"/>
<comment type="catalytic activity">
    <reaction evidence="5">
        <text>(sulfur carrier)-H + L-cysteine = (sulfur carrier)-SH + L-alanine</text>
        <dbReference type="Rhea" id="RHEA:43892"/>
        <dbReference type="Rhea" id="RHEA-COMP:14737"/>
        <dbReference type="Rhea" id="RHEA-COMP:14739"/>
        <dbReference type="ChEBI" id="CHEBI:29917"/>
        <dbReference type="ChEBI" id="CHEBI:35235"/>
        <dbReference type="ChEBI" id="CHEBI:57972"/>
        <dbReference type="ChEBI" id="CHEBI:64428"/>
        <dbReference type="EC" id="2.8.1.7"/>
    </reaction>
</comment>
<evidence type="ECO:0000256" key="3">
    <source>
        <dbReference type="ARBA" id="ARBA00012239"/>
    </source>
</evidence>
<sequence length="394" mass="43049">MIYFNNAATSYPKPQCVLDAVSFYAAHPPIDAGRSSMVEDEKDVILSCRNKLAKLFGAANSSCISFTSGSTQSINMIVKGLGLDNKHVITTTTEHSSVVRALKVAEKERNVNLSFVPCDEQGFIHVDDIRNQINKDTKAIFVNHSSNVVGTEVDLYAISELAHDENLLLIVDASQSAGTIPINVRELDIDIMAFTGHKSLHGIAGIGGLYVKEDVDIQPLIVGGTGVKSTSLYQIEERPIYFEAGTQNFVGIASLEAGVSYILDKGIDAANVVKSKLYYSLRDKLENIPEIKLYGTDKYYSPIIGMNVNGVDPKEVGNYLSKRHNIVVRTGILCAPLIHHNLGSDPNGLVRISLSSFNTEDEILTFVDAIKEMIDISKTNQEELHLDNSNLSCV</sequence>
<proteinExistence type="inferred from homology"/>
<dbReference type="PIRSF" id="PIRSF005572">
    <property type="entry name" value="NifS"/>
    <property type="match status" value="1"/>
</dbReference>
<dbReference type="Gene3D" id="3.40.640.10">
    <property type="entry name" value="Type I PLP-dependent aspartate aminotransferase-like (Major domain)"/>
    <property type="match status" value="1"/>
</dbReference>
<comment type="cofactor">
    <cofactor evidence="1 6">
        <name>pyridoxal 5'-phosphate</name>
        <dbReference type="ChEBI" id="CHEBI:597326"/>
    </cofactor>
</comment>
<evidence type="ECO:0000313" key="9">
    <source>
        <dbReference type="Proteomes" id="UP000199659"/>
    </source>
</evidence>
<dbReference type="InterPro" id="IPR015424">
    <property type="entry name" value="PyrdxlP-dep_Trfase"/>
</dbReference>
<dbReference type="PROSITE" id="PS00595">
    <property type="entry name" value="AA_TRANSFER_CLASS_5"/>
    <property type="match status" value="1"/>
</dbReference>
<dbReference type="InterPro" id="IPR000192">
    <property type="entry name" value="Aminotrans_V_dom"/>
</dbReference>
<evidence type="ECO:0000256" key="1">
    <source>
        <dbReference type="ARBA" id="ARBA00001933"/>
    </source>
</evidence>
<dbReference type="PANTHER" id="PTHR43586:SF4">
    <property type="entry name" value="ISOPENICILLIN N EPIMERASE"/>
    <property type="match status" value="1"/>
</dbReference>
<reference evidence="8 9" key="1">
    <citation type="submission" date="2016-10" db="EMBL/GenBank/DDBJ databases">
        <authorList>
            <person name="de Groot N.N."/>
        </authorList>
    </citation>
    <scope>NUCLEOTIDE SEQUENCE [LARGE SCALE GENOMIC DNA]</scope>
    <source>
        <strain evidence="8 9">743A</strain>
    </source>
</reference>
<dbReference type="Proteomes" id="UP000199659">
    <property type="component" value="Unassembled WGS sequence"/>
</dbReference>
<dbReference type="Pfam" id="PF00266">
    <property type="entry name" value="Aminotran_5"/>
    <property type="match status" value="1"/>
</dbReference>
<protein>
    <recommendedName>
        <fullName evidence="3">cysteine desulfurase</fullName>
        <ecNumber evidence="3">2.8.1.7</ecNumber>
    </recommendedName>
</protein>
<evidence type="ECO:0000256" key="6">
    <source>
        <dbReference type="RuleBase" id="RU004504"/>
    </source>
</evidence>
<feature type="domain" description="Aminotransferase class V" evidence="7">
    <location>
        <begin position="2"/>
        <end position="364"/>
    </location>
</feature>
<gene>
    <name evidence="8" type="ORF">SAMN05661086_02959</name>
</gene>
<dbReference type="AlphaFoldDB" id="A0A1I6L153"/>
<evidence type="ECO:0000259" key="7">
    <source>
        <dbReference type="Pfam" id="PF00266"/>
    </source>
</evidence>
<dbReference type="STRING" id="37658.SAMN05661086_02959"/>
<evidence type="ECO:0000256" key="5">
    <source>
        <dbReference type="ARBA" id="ARBA00050776"/>
    </source>
</evidence>
<organism evidence="8 9">
    <name type="scientific">Anaeromicropila populeti</name>
    <dbReference type="NCBI Taxonomy" id="37658"/>
    <lineage>
        <taxon>Bacteria</taxon>
        <taxon>Bacillati</taxon>
        <taxon>Bacillota</taxon>
        <taxon>Clostridia</taxon>
        <taxon>Lachnospirales</taxon>
        <taxon>Lachnospiraceae</taxon>
        <taxon>Anaeromicropila</taxon>
    </lineage>
</organism>